<comment type="caution">
    <text evidence="10">The sequence shown here is derived from an EMBL/GenBank/DDBJ whole genome shotgun (WGS) entry which is preliminary data.</text>
</comment>
<keyword evidence="6 7" id="KW-0472">Membrane</keyword>
<feature type="domain" description="Cation/H+ exchanger transmembrane" evidence="8">
    <location>
        <begin position="11"/>
        <end position="362"/>
    </location>
</feature>
<evidence type="ECO:0000256" key="4">
    <source>
        <dbReference type="ARBA" id="ARBA00022692"/>
    </source>
</evidence>
<proteinExistence type="inferred from homology"/>
<dbReference type="Gene3D" id="1.20.1530.20">
    <property type="match status" value="1"/>
</dbReference>
<comment type="subcellular location">
    <subcellularLocation>
        <location evidence="1">Membrane</location>
        <topology evidence="1">Multi-pass membrane protein</topology>
    </subcellularLocation>
</comment>
<sequence length="556" mass="60808">MDFSQISLLLVVAAFSGIIVKKLKQPILIGYLFAGFLLSAFGFLTDHVLIDNLGKIGVALLLFLVGLEMNIRELPTIGKAALYTGLGQIFFTFTIGLVIGLLLGFNLTVSSYLAIAASFSSTIIIIKLLSEKNVLSSLFGKITVGFLLVQDFVAILILVFLASLGREEMNPYGLLLLVVKGLGLFVVIWLLSKKVLPALFERYVAASSELLFIVSIAWALGLASLVAGPLGFTLEIGGFLAGLALSNLPEHLEIASRTRPLRDFFLTIFFLSLGTNLIIEDVGKVIVPALIYSLLVLIVKPTIVMIVMGFLRFKKRTSFLTSVTGAQISEFSLIVVSVGFTLGHLEKTHIALVVLVAAITMTASTYLVIGVEKIYAKIKDALGIFERKNTKEINVEKSETLSNHIVLIGCLRTGPRLLTFFKKKQTPYVIVDFNPDIYNKLSAENEPIVFGDITDPEILDAIQIERALLVISTIDSLSDNLTLLEHLAHLEKKPLSVFTSSTRGDALKLYEFGASYVIVPDIVAGDHIRNLLRLYGTKGTRIAKAGKNHFNRLVFT</sequence>
<feature type="transmembrane region" description="Helical" evidence="7">
    <location>
        <begin position="285"/>
        <end position="311"/>
    </location>
</feature>
<name>A0A1F8B807_9BACT</name>
<comment type="similarity">
    <text evidence="2">Belongs to the monovalent cation:proton antiporter 2 (CPA2) transporter (TC 2.A.37) family.</text>
</comment>
<dbReference type="STRING" id="1802516.A3A75_05730"/>
<dbReference type="PANTHER" id="PTHR42751">
    <property type="entry name" value="SODIUM/HYDROGEN EXCHANGER FAMILY/TRKA DOMAIN PROTEIN"/>
    <property type="match status" value="1"/>
</dbReference>
<evidence type="ECO:0000256" key="1">
    <source>
        <dbReference type="ARBA" id="ARBA00004141"/>
    </source>
</evidence>
<evidence type="ECO:0000256" key="2">
    <source>
        <dbReference type="ARBA" id="ARBA00005551"/>
    </source>
</evidence>
<dbReference type="AlphaFoldDB" id="A0A1F8B807"/>
<feature type="transmembrane region" description="Helical" evidence="7">
    <location>
        <begin position="30"/>
        <end position="50"/>
    </location>
</feature>
<dbReference type="InterPro" id="IPR003148">
    <property type="entry name" value="RCK_N"/>
</dbReference>
<dbReference type="InterPro" id="IPR006153">
    <property type="entry name" value="Cation/H_exchanger_TM"/>
</dbReference>
<evidence type="ECO:0000259" key="9">
    <source>
        <dbReference type="Pfam" id="PF02254"/>
    </source>
</evidence>
<feature type="transmembrane region" description="Helical" evidence="7">
    <location>
        <begin position="142"/>
        <end position="165"/>
    </location>
</feature>
<gene>
    <name evidence="10" type="ORF">A3A75_05730</name>
</gene>
<dbReference type="GO" id="GO:0006813">
    <property type="term" value="P:potassium ion transport"/>
    <property type="evidence" value="ECO:0007669"/>
    <property type="project" value="InterPro"/>
</dbReference>
<dbReference type="Gene3D" id="3.40.50.720">
    <property type="entry name" value="NAD(P)-binding Rossmann-like Domain"/>
    <property type="match status" value="1"/>
</dbReference>
<dbReference type="InterPro" id="IPR038770">
    <property type="entry name" value="Na+/solute_symporter_sf"/>
</dbReference>
<keyword evidence="5 7" id="KW-1133">Transmembrane helix</keyword>
<feature type="transmembrane region" description="Helical" evidence="7">
    <location>
        <begin position="226"/>
        <end position="248"/>
    </location>
</feature>
<keyword evidence="3" id="KW-0813">Transport</keyword>
<feature type="transmembrane region" description="Helical" evidence="7">
    <location>
        <begin position="83"/>
        <end position="105"/>
    </location>
</feature>
<evidence type="ECO:0000259" key="8">
    <source>
        <dbReference type="Pfam" id="PF00999"/>
    </source>
</evidence>
<dbReference type="SUPFAM" id="SSF51735">
    <property type="entry name" value="NAD(P)-binding Rossmann-fold domains"/>
    <property type="match status" value="1"/>
</dbReference>
<dbReference type="PANTHER" id="PTHR42751:SF3">
    <property type="entry name" value="SODIUM_GLUTAMATE SYMPORTER"/>
    <property type="match status" value="1"/>
</dbReference>
<feature type="transmembrane region" description="Helical" evidence="7">
    <location>
        <begin position="171"/>
        <end position="191"/>
    </location>
</feature>
<feature type="transmembrane region" description="Helical" evidence="7">
    <location>
        <begin position="349"/>
        <end position="369"/>
    </location>
</feature>
<dbReference type="EMBL" id="MGHC01000010">
    <property type="protein sequence ID" value="OGM60172.1"/>
    <property type="molecule type" value="Genomic_DNA"/>
</dbReference>
<feature type="transmembrane region" description="Helical" evidence="7">
    <location>
        <begin position="203"/>
        <end position="220"/>
    </location>
</feature>
<feature type="transmembrane region" description="Helical" evidence="7">
    <location>
        <begin position="260"/>
        <end position="279"/>
    </location>
</feature>
<dbReference type="GO" id="GO:1902600">
    <property type="term" value="P:proton transmembrane transport"/>
    <property type="evidence" value="ECO:0007669"/>
    <property type="project" value="InterPro"/>
</dbReference>
<evidence type="ECO:0000256" key="5">
    <source>
        <dbReference type="ARBA" id="ARBA00022989"/>
    </source>
</evidence>
<dbReference type="Pfam" id="PF00999">
    <property type="entry name" value="Na_H_Exchanger"/>
    <property type="match status" value="1"/>
</dbReference>
<feature type="transmembrane region" description="Helical" evidence="7">
    <location>
        <begin position="6"/>
        <end position="23"/>
    </location>
</feature>
<reference evidence="10 11" key="1">
    <citation type="journal article" date="2016" name="Nat. Commun.">
        <title>Thousands of microbial genomes shed light on interconnected biogeochemical processes in an aquifer system.</title>
        <authorList>
            <person name="Anantharaman K."/>
            <person name="Brown C.T."/>
            <person name="Hug L.A."/>
            <person name="Sharon I."/>
            <person name="Castelle C.J."/>
            <person name="Probst A.J."/>
            <person name="Thomas B.C."/>
            <person name="Singh A."/>
            <person name="Wilkins M.J."/>
            <person name="Karaoz U."/>
            <person name="Brodie E.L."/>
            <person name="Williams K.H."/>
            <person name="Hubbard S.S."/>
            <person name="Banfield J.F."/>
        </authorList>
    </citation>
    <scope>NUCLEOTIDE SEQUENCE [LARGE SCALE GENOMIC DNA]</scope>
</reference>
<evidence type="ECO:0000313" key="10">
    <source>
        <dbReference type="EMBL" id="OGM60172.1"/>
    </source>
</evidence>
<dbReference type="Proteomes" id="UP000179018">
    <property type="component" value="Unassembled WGS sequence"/>
</dbReference>
<evidence type="ECO:0000256" key="6">
    <source>
        <dbReference type="ARBA" id="ARBA00023136"/>
    </source>
</evidence>
<dbReference type="GO" id="GO:0016020">
    <property type="term" value="C:membrane"/>
    <property type="evidence" value="ECO:0007669"/>
    <property type="project" value="UniProtKB-SubCell"/>
</dbReference>
<evidence type="ECO:0000256" key="3">
    <source>
        <dbReference type="ARBA" id="ARBA00022448"/>
    </source>
</evidence>
<dbReference type="InterPro" id="IPR036291">
    <property type="entry name" value="NAD(P)-bd_dom_sf"/>
</dbReference>
<dbReference type="GO" id="GO:0015297">
    <property type="term" value="F:antiporter activity"/>
    <property type="evidence" value="ECO:0007669"/>
    <property type="project" value="InterPro"/>
</dbReference>
<feature type="transmembrane region" description="Helical" evidence="7">
    <location>
        <begin position="323"/>
        <end position="343"/>
    </location>
</feature>
<protein>
    <submittedName>
        <fullName evidence="10">Uncharacterized protein</fullName>
    </submittedName>
</protein>
<evidence type="ECO:0000313" key="11">
    <source>
        <dbReference type="Proteomes" id="UP000179018"/>
    </source>
</evidence>
<dbReference type="Pfam" id="PF02254">
    <property type="entry name" value="TrkA_N"/>
    <property type="match status" value="1"/>
</dbReference>
<feature type="transmembrane region" description="Helical" evidence="7">
    <location>
        <begin position="56"/>
        <end position="71"/>
    </location>
</feature>
<accession>A0A1F8B807</accession>
<keyword evidence="4 7" id="KW-0812">Transmembrane</keyword>
<evidence type="ECO:0000256" key="7">
    <source>
        <dbReference type="SAM" id="Phobius"/>
    </source>
</evidence>
<organism evidence="10 11">
    <name type="scientific">Candidatus Woesebacteria bacterium RIFCSPLOWO2_01_FULL_39_10</name>
    <dbReference type="NCBI Taxonomy" id="1802516"/>
    <lineage>
        <taxon>Bacteria</taxon>
        <taxon>Candidatus Woeseibacteriota</taxon>
    </lineage>
</organism>
<feature type="domain" description="RCK N-terminal" evidence="9">
    <location>
        <begin position="405"/>
        <end position="520"/>
    </location>
</feature>
<feature type="transmembrane region" description="Helical" evidence="7">
    <location>
        <begin position="111"/>
        <end position="130"/>
    </location>
</feature>